<name>A0A2L1UZF1_9GAMM</name>
<dbReference type="Proteomes" id="UP000239197">
    <property type="component" value="Plasmid unnamed3"/>
</dbReference>
<dbReference type="SUPFAM" id="SSF109709">
    <property type="entry name" value="KorB DNA-binding domain-like"/>
    <property type="match status" value="1"/>
</dbReference>
<geneLocation type="plasmid" evidence="1 2">
    <name>unnamed3</name>
</geneLocation>
<evidence type="ECO:0000313" key="2">
    <source>
        <dbReference type="Proteomes" id="UP000239197"/>
    </source>
</evidence>
<protein>
    <submittedName>
        <fullName evidence="1">Uncharacterized protein</fullName>
    </submittedName>
</protein>
<accession>A0A2L1UZF1</accession>
<keyword evidence="2" id="KW-1185">Reference proteome</keyword>
<sequence>MAEVISAIENLQTESMHPADQIMSFARISASGKTAAEIGAAMGYSTKHVQKFLRLAGMAPALLAELAEDNINVDQLVALSASEDHERQQNTWKNAYGIYKTPKELRNEVLRGEGPPWVTACWSSSDVTSTNRRAAGSAMTCSPTKVISDTVLLQTLTRQNSPKSPSYRAGRRLVMVRGAKRGRYHLR</sequence>
<gene>
    <name evidence="1" type="ORF">BV494_25730</name>
</gene>
<dbReference type="Gene3D" id="1.10.10.2830">
    <property type="match status" value="1"/>
</dbReference>
<proteinExistence type="predicted"/>
<keyword evidence="1" id="KW-0614">Plasmid</keyword>
<dbReference type="InterPro" id="IPR050336">
    <property type="entry name" value="Chromosome_partition/occlusion"/>
</dbReference>
<dbReference type="AlphaFoldDB" id="A0A2L1UZF1"/>
<dbReference type="PANTHER" id="PTHR33375">
    <property type="entry name" value="CHROMOSOME-PARTITIONING PROTEIN PARB-RELATED"/>
    <property type="match status" value="1"/>
</dbReference>
<dbReference type="KEGG" id="rox:BV494_25730"/>
<dbReference type="EMBL" id="CP019065">
    <property type="protein sequence ID" value="AVF38277.1"/>
    <property type="molecule type" value="Genomic_DNA"/>
</dbReference>
<reference evidence="2" key="1">
    <citation type="submission" date="2017-01" db="EMBL/GenBank/DDBJ databases">
        <title>Genome sequence of Rouxiella sp. ERMR1:05.</title>
        <authorList>
            <person name="Kumar R."/>
            <person name="Singh D."/>
            <person name="Kumar S."/>
        </authorList>
    </citation>
    <scope>NUCLEOTIDE SEQUENCE [LARGE SCALE GENOMIC DNA]</scope>
    <source>
        <strain evidence="2">ERMR1:05</strain>
        <plasmid evidence="2">unnamed3</plasmid>
    </source>
</reference>
<dbReference type="OrthoDB" id="9813122at2"/>
<organism evidence="1 2">
    <name type="scientific">Rahnella sikkimica</name>
    <dbReference type="NCBI Taxonomy" id="1805933"/>
    <lineage>
        <taxon>Bacteria</taxon>
        <taxon>Pseudomonadati</taxon>
        <taxon>Pseudomonadota</taxon>
        <taxon>Gammaproteobacteria</taxon>
        <taxon>Enterobacterales</taxon>
        <taxon>Yersiniaceae</taxon>
        <taxon>Rahnella</taxon>
    </lineage>
</organism>
<dbReference type="GO" id="GO:0005694">
    <property type="term" value="C:chromosome"/>
    <property type="evidence" value="ECO:0007669"/>
    <property type="project" value="TreeGrafter"/>
</dbReference>
<dbReference type="GO" id="GO:0007059">
    <property type="term" value="P:chromosome segregation"/>
    <property type="evidence" value="ECO:0007669"/>
    <property type="project" value="TreeGrafter"/>
</dbReference>
<dbReference type="PANTHER" id="PTHR33375:SF7">
    <property type="entry name" value="CHROMOSOME 2-PARTITIONING PROTEIN PARB-RELATED"/>
    <property type="match status" value="1"/>
</dbReference>
<evidence type="ECO:0000313" key="1">
    <source>
        <dbReference type="EMBL" id="AVF38277.1"/>
    </source>
</evidence>